<dbReference type="Proteomes" id="UP000482578">
    <property type="component" value="Unassembled WGS sequence"/>
</dbReference>
<evidence type="ECO:0000313" key="2">
    <source>
        <dbReference type="EMBL" id="NDV12988.1"/>
    </source>
</evidence>
<dbReference type="EMBL" id="JAAGAA010000007">
    <property type="protein sequence ID" value="NDV12988.1"/>
    <property type="molecule type" value="Genomic_DNA"/>
</dbReference>
<reference evidence="2 3" key="1">
    <citation type="submission" date="2020-02" db="EMBL/GenBank/DDBJ databases">
        <authorList>
            <person name="Yang Z."/>
        </authorList>
    </citation>
    <scope>NUCLEOTIDE SEQUENCE [LARGE SCALE GENOMIC DNA]</scope>
    <source>
        <strain evidence="2 3">HX-7-9</strain>
    </source>
</reference>
<feature type="transmembrane region" description="Helical" evidence="1">
    <location>
        <begin position="101"/>
        <end position="118"/>
    </location>
</feature>
<keyword evidence="3" id="KW-1185">Reference proteome</keyword>
<keyword evidence="1" id="KW-0812">Transmembrane</keyword>
<evidence type="ECO:0000256" key="1">
    <source>
        <dbReference type="SAM" id="Phobius"/>
    </source>
</evidence>
<protein>
    <submittedName>
        <fullName evidence="2">Molecular chaperone DnaJ</fullName>
    </submittedName>
</protein>
<feature type="transmembrane region" description="Helical" evidence="1">
    <location>
        <begin position="74"/>
        <end position="95"/>
    </location>
</feature>
<organism evidence="2 3">
    <name type="scientific">Crenobacter caeni</name>
    <dbReference type="NCBI Taxonomy" id="2705474"/>
    <lineage>
        <taxon>Bacteria</taxon>
        <taxon>Pseudomonadati</taxon>
        <taxon>Pseudomonadota</taxon>
        <taxon>Betaproteobacteria</taxon>
        <taxon>Neisseriales</taxon>
        <taxon>Neisseriaceae</taxon>
        <taxon>Crenobacter</taxon>
    </lineage>
</organism>
<comment type="caution">
    <text evidence="2">The sequence shown here is derived from an EMBL/GenBank/DDBJ whole genome shotgun (WGS) entry which is preliminary data.</text>
</comment>
<name>A0A6B2KS52_9NEIS</name>
<keyword evidence="1" id="KW-1133">Transmembrane helix</keyword>
<evidence type="ECO:0000313" key="3">
    <source>
        <dbReference type="Proteomes" id="UP000482578"/>
    </source>
</evidence>
<sequence length="124" mass="13382">MDELDRSHYTLHSCAHCKGTGTCISGPDGASCMVCAKRNELKKGPYHGLACGTCGGLGKTDTMTYRMTHRTQPILSISLVFGSIGLILLFGFAGSPYFHEVLTFCTTLLGSVIGYYFSKNTKQS</sequence>
<keyword evidence="1" id="KW-0472">Membrane</keyword>
<accession>A0A6B2KS52</accession>
<dbReference type="AlphaFoldDB" id="A0A6B2KS52"/>
<gene>
    <name evidence="2" type="ORF">GZH52_09265</name>
</gene>
<proteinExistence type="predicted"/>